<evidence type="ECO:0000313" key="3">
    <source>
        <dbReference type="Proteomes" id="UP000187455"/>
    </source>
</evidence>
<sequence length="119" mass="13677">MLDDSSSAKRRHRAFSPAQILLPEDQKLLLDSVDIHSGNSKYNLDRKNQPHSSFFPLNFKTLTFSNVGLQLSNFFSSCLFKTRKFVSVFLLSVAGFLYNKTLLSIFKKIQALLSVYQYF</sequence>
<dbReference type="Proteomes" id="UP000187455">
    <property type="component" value="Unassembled WGS sequence"/>
</dbReference>
<evidence type="ECO:0000313" key="2">
    <source>
        <dbReference type="EMBL" id="OLY84219.1"/>
    </source>
</evidence>
<reference evidence="2 3" key="1">
    <citation type="journal article" date="2016" name="Mol. Biol. Evol.">
        <title>Genome-Wide Survey of Gut Fungi (Harpellales) Reveals the First Horizontally Transferred Ubiquitin Gene from a Mosquito Host.</title>
        <authorList>
            <person name="Wang Y."/>
            <person name="White M.M."/>
            <person name="Kvist S."/>
            <person name="Moncalvo J.M."/>
        </authorList>
    </citation>
    <scope>NUCLEOTIDE SEQUENCE [LARGE SCALE GENOMIC DNA]</scope>
    <source>
        <strain evidence="2 3">ALG-7-W6</strain>
    </source>
</reference>
<organism evidence="2 3">
    <name type="scientific">Smittium mucronatum</name>
    <dbReference type="NCBI Taxonomy" id="133383"/>
    <lineage>
        <taxon>Eukaryota</taxon>
        <taxon>Fungi</taxon>
        <taxon>Fungi incertae sedis</taxon>
        <taxon>Zoopagomycota</taxon>
        <taxon>Kickxellomycotina</taxon>
        <taxon>Harpellomycetes</taxon>
        <taxon>Harpellales</taxon>
        <taxon>Legeriomycetaceae</taxon>
        <taxon>Smittium</taxon>
    </lineage>
</organism>
<keyword evidence="1" id="KW-0812">Transmembrane</keyword>
<proteinExistence type="predicted"/>
<protein>
    <submittedName>
        <fullName evidence="2">Uncharacterized protein</fullName>
    </submittedName>
</protein>
<keyword evidence="1" id="KW-1133">Transmembrane helix</keyword>
<name>A0A1R0H4X3_9FUNG</name>
<evidence type="ECO:0000256" key="1">
    <source>
        <dbReference type="SAM" id="Phobius"/>
    </source>
</evidence>
<dbReference type="AlphaFoldDB" id="A0A1R0H4X3"/>
<dbReference type="EMBL" id="LSSL01000577">
    <property type="protein sequence ID" value="OLY84219.1"/>
    <property type="molecule type" value="Genomic_DNA"/>
</dbReference>
<comment type="caution">
    <text evidence="2">The sequence shown here is derived from an EMBL/GenBank/DDBJ whole genome shotgun (WGS) entry which is preliminary data.</text>
</comment>
<feature type="transmembrane region" description="Helical" evidence="1">
    <location>
        <begin position="85"/>
        <end position="106"/>
    </location>
</feature>
<keyword evidence="3" id="KW-1185">Reference proteome</keyword>
<gene>
    <name evidence="2" type="ORF">AYI68_g1622</name>
</gene>
<keyword evidence="1" id="KW-0472">Membrane</keyword>
<accession>A0A1R0H4X3</accession>